<dbReference type="InterPro" id="IPR036305">
    <property type="entry name" value="RGS_sf"/>
</dbReference>
<dbReference type="PROSITE" id="PS50132">
    <property type="entry name" value="RGS"/>
    <property type="match status" value="1"/>
</dbReference>
<reference evidence="4" key="1">
    <citation type="submission" date="2022-08" db="EMBL/GenBank/DDBJ databases">
        <title>Novel sulphate-reducing endosymbionts in the free-living metamonad Anaeramoeba.</title>
        <authorList>
            <person name="Jerlstrom-Hultqvist J."/>
            <person name="Cepicka I."/>
            <person name="Gallot-Lavallee L."/>
            <person name="Salas-Leiva D."/>
            <person name="Curtis B.A."/>
            <person name="Zahonova K."/>
            <person name="Pipaliya S."/>
            <person name="Dacks J."/>
            <person name="Roger A.J."/>
        </authorList>
    </citation>
    <scope>NUCLEOTIDE SEQUENCE</scope>
    <source>
        <strain evidence="4">Busselton2</strain>
    </source>
</reference>
<feature type="coiled-coil region" evidence="1">
    <location>
        <begin position="85"/>
        <end position="130"/>
    </location>
</feature>
<evidence type="ECO:0000313" key="5">
    <source>
        <dbReference type="Proteomes" id="UP001146793"/>
    </source>
</evidence>
<feature type="compositionally biased region" description="Basic and acidic residues" evidence="2">
    <location>
        <begin position="448"/>
        <end position="465"/>
    </location>
</feature>
<feature type="domain" description="RGS" evidence="3">
    <location>
        <begin position="405"/>
        <end position="458"/>
    </location>
</feature>
<sequence length="465" mass="55091">MWKRKNKNKHLNEKTKKQVEEEKGKRSERLIGILKSQIDDFEIKLKTLQNQNPDLEKSVISKKIEEAEERIVPHEEETKLLMEKISKITRKVQKEEIQKQIHQNKKKELLQKKQNQVRKLERKVKNFKTSQEVKSVILLLERKSQKFKDRLLENKQYNQRKKRLKTELQQLKMEEETGSWKTRLTKKEILKRSRQELEIQQLTKLLDQQEKKLKRIEFQNTFRSNNTTDFFRFRQMLIKYQEKIEIALKENEKLQREVLETKELLGNETSSNTTTNTSELHTEDSQDQQKERKKKKKKKKKNSNSGFRKAMDKSKTTSTILVSNTRTLSDSNQTDSTTQKEIISKTILVTKIVSDPISEELKNSFPKLPTVSKGNRKLSWSLSKSVPSLHPLPRITLKKELTINSLQTLLSIPIGVEYFKEYLDSCMCQENIMFWMEVKSMKQNAESQKPKNKLEKVLPDKQLGH</sequence>
<evidence type="ECO:0000313" key="4">
    <source>
        <dbReference type="EMBL" id="KAJ3423406.1"/>
    </source>
</evidence>
<accession>A0AAV7Y0L9</accession>
<dbReference type="EMBL" id="JANTQA010000076">
    <property type="protein sequence ID" value="KAJ3423406.1"/>
    <property type="molecule type" value="Genomic_DNA"/>
</dbReference>
<feature type="compositionally biased region" description="Low complexity" evidence="2">
    <location>
        <begin position="266"/>
        <end position="279"/>
    </location>
</feature>
<evidence type="ECO:0000259" key="3">
    <source>
        <dbReference type="PROSITE" id="PS50132"/>
    </source>
</evidence>
<feature type="compositionally biased region" description="Basic residues" evidence="2">
    <location>
        <begin position="291"/>
        <end position="302"/>
    </location>
</feature>
<organism evidence="4 5">
    <name type="scientific">Anaeramoeba flamelloides</name>
    <dbReference type="NCBI Taxonomy" id="1746091"/>
    <lineage>
        <taxon>Eukaryota</taxon>
        <taxon>Metamonada</taxon>
        <taxon>Anaeramoebidae</taxon>
        <taxon>Anaeramoeba</taxon>
    </lineage>
</organism>
<dbReference type="Pfam" id="PF00615">
    <property type="entry name" value="RGS"/>
    <property type="match status" value="1"/>
</dbReference>
<feature type="compositionally biased region" description="Basic and acidic residues" evidence="2">
    <location>
        <begin position="280"/>
        <end position="290"/>
    </location>
</feature>
<dbReference type="Gene3D" id="1.10.167.10">
    <property type="entry name" value="Regulator of G-protein Signalling 4, domain 2"/>
    <property type="match status" value="1"/>
</dbReference>
<dbReference type="SUPFAM" id="SSF48097">
    <property type="entry name" value="Regulator of G-protein signaling, RGS"/>
    <property type="match status" value="1"/>
</dbReference>
<keyword evidence="1" id="KW-0175">Coiled coil</keyword>
<feature type="region of interest" description="Disordered" evidence="2">
    <location>
        <begin position="262"/>
        <end position="318"/>
    </location>
</feature>
<evidence type="ECO:0000256" key="1">
    <source>
        <dbReference type="SAM" id="Coils"/>
    </source>
</evidence>
<gene>
    <name evidence="4" type="ORF">M0812_29935</name>
</gene>
<feature type="region of interest" description="Disordered" evidence="2">
    <location>
        <begin position="1"/>
        <end position="26"/>
    </location>
</feature>
<dbReference type="InterPro" id="IPR016137">
    <property type="entry name" value="RGS"/>
</dbReference>
<feature type="coiled-coil region" evidence="1">
    <location>
        <begin position="31"/>
        <end position="58"/>
    </location>
</feature>
<protein>
    <submittedName>
        <fullName evidence="4">Double hit isoform b</fullName>
    </submittedName>
</protein>
<dbReference type="AlphaFoldDB" id="A0AAV7Y0L9"/>
<proteinExistence type="predicted"/>
<comment type="caution">
    <text evidence="4">The sequence shown here is derived from an EMBL/GenBank/DDBJ whole genome shotgun (WGS) entry which is preliminary data.</text>
</comment>
<name>A0AAV7Y0L9_9EUKA</name>
<dbReference type="Proteomes" id="UP001146793">
    <property type="component" value="Unassembled WGS sequence"/>
</dbReference>
<dbReference type="InterPro" id="IPR044926">
    <property type="entry name" value="RGS_subdomain_2"/>
</dbReference>
<feature type="region of interest" description="Disordered" evidence="2">
    <location>
        <begin position="445"/>
        <end position="465"/>
    </location>
</feature>
<evidence type="ECO:0000256" key="2">
    <source>
        <dbReference type="SAM" id="MobiDB-lite"/>
    </source>
</evidence>
<feature type="compositionally biased region" description="Basic and acidic residues" evidence="2">
    <location>
        <begin position="10"/>
        <end position="26"/>
    </location>
</feature>